<dbReference type="Proteomes" id="UP000247634">
    <property type="component" value="Chromosome"/>
</dbReference>
<dbReference type="OrthoDB" id="4330282at2"/>
<dbReference type="AlphaFoldDB" id="A0A2U9PDG8"/>
<name>A0A2U9PDG8_STRAS</name>
<gene>
    <name evidence="2" type="ORF">DMT42_36000</name>
</gene>
<reference evidence="2 3" key="1">
    <citation type="submission" date="2018-06" db="EMBL/GenBank/DDBJ databases">
        <title>The complete genome sequence of a nosiheptide producer Streptomyces actuosus ATCC 25421: deducing the ability of producing a new class III lantibiotics.</title>
        <authorList>
            <person name="Liu W."/>
            <person name="Sun F."/>
            <person name="Hu Y."/>
        </authorList>
    </citation>
    <scope>NUCLEOTIDE SEQUENCE [LARGE SCALE GENOMIC DNA]</scope>
    <source>
        <strain evidence="2 3">ATCC 25421</strain>
    </source>
</reference>
<evidence type="ECO:0000313" key="2">
    <source>
        <dbReference type="EMBL" id="AWT47125.1"/>
    </source>
</evidence>
<organism evidence="2 3">
    <name type="scientific">Streptomyces actuosus</name>
    <dbReference type="NCBI Taxonomy" id="1885"/>
    <lineage>
        <taxon>Bacteria</taxon>
        <taxon>Bacillati</taxon>
        <taxon>Actinomycetota</taxon>
        <taxon>Actinomycetes</taxon>
        <taxon>Kitasatosporales</taxon>
        <taxon>Streptomycetaceae</taxon>
        <taxon>Streptomyces</taxon>
    </lineage>
</organism>
<dbReference type="KEGG" id="sact:DMT42_36000"/>
<sequence>MSTGSRIVTGLYAAVTLWLAYCVVATWDTAAPWSSVAMALAGLVGVVGIGREALLADERRRTAVLREREGRRLARQDRAAELAVRTELEAACCERWWTSLGADHDAECARRTPRSSAA</sequence>
<dbReference type="EMBL" id="CP029788">
    <property type="protein sequence ID" value="AWT47125.1"/>
    <property type="molecule type" value="Genomic_DNA"/>
</dbReference>
<proteinExistence type="predicted"/>
<keyword evidence="1" id="KW-1133">Transmembrane helix</keyword>
<dbReference type="RefSeq" id="WP_110635121.1">
    <property type="nucleotide sequence ID" value="NZ_CP029788.1"/>
</dbReference>
<accession>A0A2U9PDG8</accession>
<keyword evidence="1" id="KW-0472">Membrane</keyword>
<protein>
    <submittedName>
        <fullName evidence="2">Uncharacterized protein</fullName>
    </submittedName>
</protein>
<evidence type="ECO:0000256" key="1">
    <source>
        <dbReference type="SAM" id="Phobius"/>
    </source>
</evidence>
<feature type="transmembrane region" description="Helical" evidence="1">
    <location>
        <begin position="7"/>
        <end position="27"/>
    </location>
</feature>
<evidence type="ECO:0000313" key="3">
    <source>
        <dbReference type="Proteomes" id="UP000247634"/>
    </source>
</evidence>
<keyword evidence="3" id="KW-1185">Reference proteome</keyword>
<feature type="transmembrane region" description="Helical" evidence="1">
    <location>
        <begin position="33"/>
        <end position="51"/>
    </location>
</feature>
<keyword evidence="1" id="KW-0812">Transmembrane</keyword>